<feature type="transmembrane region" description="Helical" evidence="1">
    <location>
        <begin position="242"/>
        <end position="266"/>
    </location>
</feature>
<feature type="transmembrane region" description="Helical" evidence="1">
    <location>
        <begin position="12"/>
        <end position="38"/>
    </location>
</feature>
<comment type="caution">
    <text evidence="2">The sequence shown here is derived from an EMBL/GenBank/DDBJ whole genome shotgun (WGS) entry which is preliminary data.</text>
</comment>
<dbReference type="EMBL" id="DVMP01000095">
    <property type="protein sequence ID" value="HIU25876.1"/>
    <property type="molecule type" value="Genomic_DNA"/>
</dbReference>
<feature type="transmembrane region" description="Helical" evidence="1">
    <location>
        <begin position="44"/>
        <end position="63"/>
    </location>
</feature>
<dbReference type="PANTHER" id="PTHR11328:SF24">
    <property type="entry name" value="MAJOR FACILITATOR SUPERFAMILY (MFS) PROFILE DOMAIN-CONTAINING PROTEIN"/>
    <property type="match status" value="1"/>
</dbReference>
<dbReference type="Pfam" id="PF13347">
    <property type="entry name" value="MFS_2"/>
    <property type="match status" value="1"/>
</dbReference>
<dbReference type="Gene3D" id="1.20.1250.20">
    <property type="entry name" value="MFS general substrate transporter like domains"/>
    <property type="match status" value="2"/>
</dbReference>
<dbReference type="InterPro" id="IPR036259">
    <property type="entry name" value="MFS_trans_sf"/>
</dbReference>
<feature type="transmembrane region" description="Helical" evidence="1">
    <location>
        <begin position="183"/>
        <end position="206"/>
    </location>
</feature>
<feature type="transmembrane region" description="Helical" evidence="1">
    <location>
        <begin position="112"/>
        <end position="134"/>
    </location>
</feature>
<keyword evidence="1" id="KW-0472">Membrane</keyword>
<proteinExistence type="predicted"/>
<evidence type="ECO:0000313" key="3">
    <source>
        <dbReference type="Proteomes" id="UP000824090"/>
    </source>
</evidence>
<feature type="transmembrane region" description="Helical" evidence="1">
    <location>
        <begin position="306"/>
        <end position="323"/>
    </location>
</feature>
<dbReference type="SUPFAM" id="SSF103473">
    <property type="entry name" value="MFS general substrate transporter"/>
    <property type="match status" value="1"/>
</dbReference>
<dbReference type="GO" id="GO:0015293">
    <property type="term" value="F:symporter activity"/>
    <property type="evidence" value="ECO:0007669"/>
    <property type="project" value="InterPro"/>
</dbReference>
<protein>
    <submittedName>
        <fullName evidence="2">MFS transporter</fullName>
    </submittedName>
</protein>
<dbReference type="GO" id="GO:0005886">
    <property type="term" value="C:plasma membrane"/>
    <property type="evidence" value="ECO:0007669"/>
    <property type="project" value="TreeGrafter"/>
</dbReference>
<dbReference type="AlphaFoldDB" id="A0A9D1I018"/>
<evidence type="ECO:0000256" key="1">
    <source>
        <dbReference type="SAM" id="Phobius"/>
    </source>
</evidence>
<dbReference type="GO" id="GO:0008643">
    <property type="term" value="P:carbohydrate transport"/>
    <property type="evidence" value="ECO:0007669"/>
    <property type="project" value="InterPro"/>
</dbReference>
<reference evidence="2" key="1">
    <citation type="submission" date="2020-10" db="EMBL/GenBank/DDBJ databases">
        <authorList>
            <person name="Gilroy R."/>
        </authorList>
    </citation>
    <scope>NUCLEOTIDE SEQUENCE</scope>
    <source>
        <strain evidence="2">ChiHcec3-6078</strain>
    </source>
</reference>
<keyword evidence="1" id="KW-0812">Transmembrane</keyword>
<accession>A0A9D1I018</accession>
<dbReference type="InterPro" id="IPR039672">
    <property type="entry name" value="MFS_2"/>
</dbReference>
<reference evidence="2" key="2">
    <citation type="journal article" date="2021" name="PeerJ">
        <title>Extensive microbial diversity within the chicken gut microbiome revealed by metagenomics and culture.</title>
        <authorList>
            <person name="Gilroy R."/>
            <person name="Ravi A."/>
            <person name="Getino M."/>
            <person name="Pursley I."/>
            <person name="Horton D.L."/>
            <person name="Alikhan N.F."/>
            <person name="Baker D."/>
            <person name="Gharbi K."/>
            <person name="Hall N."/>
            <person name="Watson M."/>
            <person name="Adriaenssens E.M."/>
            <person name="Foster-Nyarko E."/>
            <person name="Jarju S."/>
            <person name="Secka A."/>
            <person name="Antonio M."/>
            <person name="Oren A."/>
            <person name="Chaudhuri R.R."/>
            <person name="La Ragione R."/>
            <person name="Hildebrand F."/>
            <person name="Pallen M.J."/>
        </authorList>
    </citation>
    <scope>NUCLEOTIDE SEQUENCE</scope>
    <source>
        <strain evidence="2">ChiHcec3-6078</strain>
    </source>
</reference>
<evidence type="ECO:0000313" key="2">
    <source>
        <dbReference type="EMBL" id="HIU25876.1"/>
    </source>
</evidence>
<feature type="transmembrane region" description="Helical" evidence="1">
    <location>
        <begin position="371"/>
        <end position="395"/>
    </location>
</feature>
<sequence>MNGERRRLKTGTAVGYSIAGIADAGLYNFVFMFFLYFLTNVAGVQPAFAGTIVLVSTLCDIFITPIVSQISDNSRSRFGRRRIFILVAAVPMFIAALLMFSVFDMSEAAKNIYYIVVTIVFWITFGLFVVPYYALAPELTDVQEERTKLRIPFLIFNSLGNLLGMSAPMTIVGFFITKGYSDAGAWLLLVIIIGGVSSLSLIITYFTTKGNEIPVEVLPSKKENDNILVVYGRLLKLKPTKYLMLITAIYMVVYGMVISSLTYFVIYNLGRSESDVSIASLLLVLALIVLSPVVCSLAVKFERNKVLAFSMFFAAVSSFLFRLAGIDSIPVICVYLVLFGVANAGYWGLVQAMFYDLAEIYEYKYGKRVEGAAVGLNIVVLKVFTALAAQILGIFLELGNYDAGLEIQPQSALNMIYNTFTVIPAALLILAG</sequence>
<feature type="non-terminal residue" evidence="2">
    <location>
        <position position="432"/>
    </location>
</feature>
<feature type="transmembrane region" description="Helical" evidence="1">
    <location>
        <begin position="83"/>
        <end position="100"/>
    </location>
</feature>
<dbReference type="PANTHER" id="PTHR11328">
    <property type="entry name" value="MAJOR FACILITATOR SUPERFAMILY DOMAIN-CONTAINING PROTEIN"/>
    <property type="match status" value="1"/>
</dbReference>
<dbReference type="Proteomes" id="UP000824090">
    <property type="component" value="Unassembled WGS sequence"/>
</dbReference>
<keyword evidence="1" id="KW-1133">Transmembrane helix</keyword>
<feature type="transmembrane region" description="Helical" evidence="1">
    <location>
        <begin position="154"/>
        <end position="177"/>
    </location>
</feature>
<gene>
    <name evidence="2" type="ORF">IAC50_05215</name>
</gene>
<feature type="transmembrane region" description="Helical" evidence="1">
    <location>
        <begin position="415"/>
        <end position="431"/>
    </location>
</feature>
<name>A0A9D1I018_9FIRM</name>
<feature type="transmembrane region" description="Helical" evidence="1">
    <location>
        <begin position="329"/>
        <end position="350"/>
    </location>
</feature>
<feature type="transmembrane region" description="Helical" evidence="1">
    <location>
        <begin position="278"/>
        <end position="299"/>
    </location>
</feature>
<organism evidence="2 3">
    <name type="scientific">Candidatus Allocopromorpha excrementigallinarum</name>
    <dbReference type="NCBI Taxonomy" id="2840742"/>
    <lineage>
        <taxon>Bacteria</taxon>
        <taxon>Bacillati</taxon>
        <taxon>Bacillota</taxon>
        <taxon>Clostridia</taxon>
        <taxon>Eubacteriales</taxon>
        <taxon>Eubacteriaceae</taxon>
        <taxon>Eubacteriaceae incertae sedis</taxon>
        <taxon>Candidatus Allocopromorpha</taxon>
    </lineage>
</organism>